<evidence type="ECO:0000313" key="3">
    <source>
        <dbReference type="Proteomes" id="UP001519460"/>
    </source>
</evidence>
<dbReference type="EMBL" id="JACVVK020000007">
    <property type="protein sequence ID" value="KAK7506295.1"/>
    <property type="molecule type" value="Genomic_DNA"/>
</dbReference>
<feature type="region of interest" description="Disordered" evidence="1">
    <location>
        <begin position="90"/>
        <end position="110"/>
    </location>
</feature>
<keyword evidence="3" id="KW-1185">Reference proteome</keyword>
<comment type="caution">
    <text evidence="2">The sequence shown here is derived from an EMBL/GenBank/DDBJ whole genome shotgun (WGS) entry which is preliminary data.</text>
</comment>
<evidence type="ECO:0000256" key="1">
    <source>
        <dbReference type="SAM" id="MobiDB-lite"/>
    </source>
</evidence>
<protein>
    <submittedName>
        <fullName evidence="2">Uncharacterized protein</fullName>
    </submittedName>
</protein>
<dbReference type="AlphaFoldDB" id="A0ABD0M479"/>
<sequence>MGDDEDFGGRTAFISVADLIGFELVIRLVRLVGESMVEWREEGAGGRWMKGCSVENYCDTAPAQALWYKLFNHLPLYSCKQSSSTLRPVRSKTIQQKRSCSKENKRHYLS</sequence>
<proteinExistence type="predicted"/>
<name>A0ABD0M479_9CAEN</name>
<organism evidence="2 3">
    <name type="scientific">Batillaria attramentaria</name>
    <dbReference type="NCBI Taxonomy" id="370345"/>
    <lineage>
        <taxon>Eukaryota</taxon>
        <taxon>Metazoa</taxon>
        <taxon>Spiralia</taxon>
        <taxon>Lophotrochozoa</taxon>
        <taxon>Mollusca</taxon>
        <taxon>Gastropoda</taxon>
        <taxon>Caenogastropoda</taxon>
        <taxon>Sorbeoconcha</taxon>
        <taxon>Cerithioidea</taxon>
        <taxon>Batillariidae</taxon>
        <taxon>Batillaria</taxon>
    </lineage>
</organism>
<accession>A0ABD0M479</accession>
<reference evidence="2 3" key="1">
    <citation type="journal article" date="2023" name="Sci. Data">
        <title>Genome assembly of the Korean intertidal mud-creeper Batillaria attramentaria.</title>
        <authorList>
            <person name="Patra A.K."/>
            <person name="Ho P.T."/>
            <person name="Jun S."/>
            <person name="Lee S.J."/>
            <person name="Kim Y."/>
            <person name="Won Y.J."/>
        </authorList>
    </citation>
    <scope>NUCLEOTIDE SEQUENCE [LARGE SCALE GENOMIC DNA]</scope>
    <source>
        <strain evidence="2">Wonlab-2016</strain>
    </source>
</reference>
<dbReference type="Proteomes" id="UP001519460">
    <property type="component" value="Unassembled WGS sequence"/>
</dbReference>
<gene>
    <name evidence="2" type="ORF">BaRGS_00002407</name>
</gene>
<evidence type="ECO:0000313" key="2">
    <source>
        <dbReference type="EMBL" id="KAK7506295.1"/>
    </source>
</evidence>